<keyword evidence="1" id="KW-0812">Transmembrane</keyword>
<dbReference type="RefSeq" id="WP_045625399.1">
    <property type="nucleotide sequence ID" value="NZ_BAYM01000099.1"/>
</dbReference>
<dbReference type="Proteomes" id="UP000032552">
    <property type="component" value="Unassembled WGS sequence"/>
</dbReference>
<sequence length="231" mass="26553">MVAEIFTAKQWQTAEQWNNGWLFVMVVVTLIVIIHLQIVGFYIHEHWKWWLIVPFALVCIGLAGFSWARTDNAANAQFNQWATKITPQIRTKKPALFKYVPIPIDEIRTYEGLNDYPTLTTLPMYTRHQITAPVTYLGRDAHEAYFKFRGLVYRYAGPTHIGQVAALVGYRFHLKDRGYAQLGFIDPVKTFTATLVIPKAQANQQYTPTNEVVVTLDQMGGEWTTEKVYHG</sequence>
<name>A0A0C9QBK3_LACPA</name>
<dbReference type="AlphaFoldDB" id="A0A0C9QBK3"/>
<organism evidence="2 3">
    <name type="scientific">Lacticaseibacillus paracasei NRIC 0644</name>
    <dbReference type="NCBI Taxonomy" id="1435038"/>
    <lineage>
        <taxon>Bacteria</taxon>
        <taxon>Bacillati</taxon>
        <taxon>Bacillota</taxon>
        <taxon>Bacilli</taxon>
        <taxon>Lactobacillales</taxon>
        <taxon>Lactobacillaceae</taxon>
        <taxon>Lacticaseibacillus</taxon>
    </lineage>
</organism>
<comment type="caution">
    <text evidence="2">The sequence shown here is derived from an EMBL/GenBank/DDBJ whole genome shotgun (WGS) entry which is preliminary data.</text>
</comment>
<evidence type="ECO:0000256" key="1">
    <source>
        <dbReference type="SAM" id="Phobius"/>
    </source>
</evidence>
<keyword evidence="1" id="KW-1133">Transmembrane helix</keyword>
<evidence type="ECO:0000313" key="2">
    <source>
        <dbReference type="EMBL" id="GAN37162.1"/>
    </source>
</evidence>
<gene>
    <name evidence="2" type="ORF">LC0644_1751</name>
</gene>
<evidence type="ECO:0000313" key="3">
    <source>
        <dbReference type="Proteomes" id="UP000032552"/>
    </source>
</evidence>
<protein>
    <submittedName>
        <fullName evidence="2">Uncharacterized protein</fullName>
    </submittedName>
</protein>
<dbReference type="EMBL" id="BAYM01000099">
    <property type="protein sequence ID" value="GAN37162.1"/>
    <property type="molecule type" value="Genomic_DNA"/>
</dbReference>
<proteinExistence type="predicted"/>
<keyword evidence="1" id="KW-0472">Membrane</keyword>
<accession>A0A0C9QBK3</accession>
<feature type="transmembrane region" description="Helical" evidence="1">
    <location>
        <begin position="21"/>
        <end position="43"/>
    </location>
</feature>
<feature type="transmembrane region" description="Helical" evidence="1">
    <location>
        <begin position="49"/>
        <end position="68"/>
    </location>
</feature>
<reference evidence="3" key="1">
    <citation type="submission" date="2014-05" db="EMBL/GenBank/DDBJ databases">
        <title>Whole genome sequencing of Lactobacillus casei NRIC0644.</title>
        <authorList>
            <person name="Atarashi H."/>
            <person name="Yoshida Y."/>
            <person name="Fujimura S."/>
            <person name="Tanaka N."/>
            <person name="Shiwa Y."/>
            <person name="Yoshikawa H."/>
            <person name="Okada S."/>
            <person name="Nakagawa J."/>
        </authorList>
    </citation>
    <scope>NUCLEOTIDE SEQUENCE [LARGE SCALE GENOMIC DNA]</scope>
    <source>
        <strain evidence="3">NRIC0644</strain>
    </source>
</reference>